<dbReference type="EMBL" id="RRYP01005772">
    <property type="protein sequence ID" value="TNV81752.1"/>
    <property type="molecule type" value="Genomic_DNA"/>
</dbReference>
<gene>
    <name evidence="2" type="ORF">FGO68_gene10965</name>
</gene>
<name>A0A8J8T491_HALGN</name>
<protein>
    <submittedName>
        <fullName evidence="2">Uncharacterized protein</fullName>
    </submittedName>
</protein>
<accession>A0A8J8T491</accession>
<dbReference type="Proteomes" id="UP000785679">
    <property type="component" value="Unassembled WGS sequence"/>
</dbReference>
<feature type="transmembrane region" description="Helical" evidence="1">
    <location>
        <begin position="54"/>
        <end position="79"/>
    </location>
</feature>
<keyword evidence="1" id="KW-0472">Membrane</keyword>
<keyword evidence="1" id="KW-0812">Transmembrane</keyword>
<evidence type="ECO:0000313" key="3">
    <source>
        <dbReference type="Proteomes" id="UP000785679"/>
    </source>
</evidence>
<sequence length="96" mass="10969">MAPSYIHYISYIAYSYAFLALLQCSNCSMIFFFSFTLSFTNTTSVYHRSNTFSIFPLCSSISLSICIHLTCNSNLLLFLANKHLQHLLPPPLLLYL</sequence>
<proteinExistence type="predicted"/>
<organism evidence="2 3">
    <name type="scientific">Halteria grandinella</name>
    <dbReference type="NCBI Taxonomy" id="5974"/>
    <lineage>
        <taxon>Eukaryota</taxon>
        <taxon>Sar</taxon>
        <taxon>Alveolata</taxon>
        <taxon>Ciliophora</taxon>
        <taxon>Intramacronucleata</taxon>
        <taxon>Spirotrichea</taxon>
        <taxon>Stichotrichia</taxon>
        <taxon>Sporadotrichida</taxon>
        <taxon>Halteriidae</taxon>
        <taxon>Halteria</taxon>
    </lineage>
</organism>
<keyword evidence="3" id="KW-1185">Reference proteome</keyword>
<comment type="caution">
    <text evidence="2">The sequence shown here is derived from an EMBL/GenBank/DDBJ whole genome shotgun (WGS) entry which is preliminary data.</text>
</comment>
<reference evidence="2" key="1">
    <citation type="submission" date="2019-06" db="EMBL/GenBank/DDBJ databases">
        <authorList>
            <person name="Zheng W."/>
        </authorList>
    </citation>
    <scope>NUCLEOTIDE SEQUENCE</scope>
    <source>
        <strain evidence="2">QDHG01</strain>
    </source>
</reference>
<dbReference type="AlphaFoldDB" id="A0A8J8T491"/>
<feature type="transmembrane region" description="Helical" evidence="1">
    <location>
        <begin position="12"/>
        <end position="34"/>
    </location>
</feature>
<evidence type="ECO:0000313" key="2">
    <source>
        <dbReference type="EMBL" id="TNV81752.1"/>
    </source>
</evidence>
<keyword evidence="1" id="KW-1133">Transmembrane helix</keyword>
<evidence type="ECO:0000256" key="1">
    <source>
        <dbReference type="SAM" id="Phobius"/>
    </source>
</evidence>